<dbReference type="Gene3D" id="1.20.1270.210">
    <property type="match status" value="1"/>
</dbReference>
<protein>
    <submittedName>
        <fullName evidence="1">Uncharacterized protein</fullName>
    </submittedName>
</protein>
<sequence length="355" mass="39299">MGIFGRNIDKTYGSRAALPLVTPFAPQDNLVEVVARDLWPEHEAPKTVTRDTALRIPAVKRAHDIHCSVLSRLPWRQYDKDTEVAVQPEWLVNSRTGTGPRQLRWGVTSDLFIHGWAAIGFTMDSPGKPTDALHVPFGAWSVNEAGRIDVDEQLVPAQYRELVIAIPLGYGSRGMLTDARDSLIAARFIEAAYLDRVENPIPATDIELSKEYWNAWGKEERESFRQTYIKNRQAKNGAVSMRPEYAKPNYSGAVEVGLFESARNGVRLDIANHAGIPASMLEGSRQGGGTDIKYSGVNNGADRNELWDFGLDKYASAIDDRLSLDDVCPSGESIRVDASRYLTAPNPTTPQTSED</sequence>
<organism evidence="1 2">
    <name type="scientific">Microbacterium testaceum (strain StLB037)</name>
    <dbReference type="NCBI Taxonomy" id="979556"/>
    <lineage>
        <taxon>Bacteria</taxon>
        <taxon>Bacillati</taxon>
        <taxon>Actinomycetota</taxon>
        <taxon>Actinomycetes</taxon>
        <taxon>Micrococcales</taxon>
        <taxon>Microbacteriaceae</taxon>
        <taxon>Microbacterium</taxon>
    </lineage>
</organism>
<evidence type="ECO:0000313" key="1">
    <source>
        <dbReference type="EMBL" id="SDP07147.1"/>
    </source>
</evidence>
<name>A0A1H0PPV6_MICTS</name>
<dbReference type="Proteomes" id="UP000186456">
    <property type="component" value="Unassembled WGS sequence"/>
</dbReference>
<gene>
    <name evidence="1" type="ORF">SAMN04487788_1937</name>
</gene>
<dbReference type="RefSeq" id="WP_074695316.1">
    <property type="nucleotide sequence ID" value="NZ_FNJN01000004.1"/>
</dbReference>
<accession>A0A1H0PPV6</accession>
<dbReference type="Gene3D" id="3.40.140.120">
    <property type="match status" value="1"/>
</dbReference>
<reference evidence="1 2" key="1">
    <citation type="submission" date="2016-10" db="EMBL/GenBank/DDBJ databases">
        <authorList>
            <person name="de Groot N.N."/>
        </authorList>
    </citation>
    <scope>NUCLEOTIDE SEQUENCE [LARGE SCALE GENOMIC DNA]</scope>
    <source>
        <strain evidence="1 2">StLB037</strain>
    </source>
</reference>
<dbReference type="AlphaFoldDB" id="A0A1H0PPV6"/>
<dbReference type="EMBL" id="FNJN01000004">
    <property type="protein sequence ID" value="SDP07147.1"/>
    <property type="molecule type" value="Genomic_DNA"/>
</dbReference>
<proteinExistence type="predicted"/>
<evidence type="ECO:0000313" key="2">
    <source>
        <dbReference type="Proteomes" id="UP000186456"/>
    </source>
</evidence>
<dbReference type="Gene3D" id="3.30.1120.70">
    <property type="match status" value="1"/>
</dbReference>